<dbReference type="GO" id="GO:0000139">
    <property type="term" value="C:Golgi membrane"/>
    <property type="evidence" value="ECO:0007669"/>
    <property type="project" value="UniProtKB-SubCell"/>
</dbReference>
<proteinExistence type="inferred from homology"/>
<feature type="transmembrane region" description="Helical" evidence="19">
    <location>
        <begin position="242"/>
        <end position="264"/>
    </location>
</feature>
<evidence type="ECO:0000256" key="5">
    <source>
        <dbReference type="ARBA" id="ARBA00005363"/>
    </source>
</evidence>
<keyword evidence="17" id="KW-0968">Cytoplasmic vesicle</keyword>
<evidence type="ECO:0000256" key="8">
    <source>
        <dbReference type="ARBA" id="ARBA00022692"/>
    </source>
</evidence>
<evidence type="ECO:0000256" key="11">
    <source>
        <dbReference type="ARBA" id="ARBA00022989"/>
    </source>
</evidence>
<dbReference type="GO" id="GO:0030659">
    <property type="term" value="C:cytoplasmic vesicle membrane"/>
    <property type="evidence" value="ECO:0007669"/>
    <property type="project" value="UniProtKB-SubCell"/>
</dbReference>
<protein>
    <recommendedName>
        <fullName evidence="6">Autophagy-related protein 27</fullName>
    </recommendedName>
</protein>
<dbReference type="Proteomes" id="UP001219355">
    <property type="component" value="Chromosome 1"/>
</dbReference>
<dbReference type="EMBL" id="CP120627">
    <property type="protein sequence ID" value="WEW54785.1"/>
    <property type="molecule type" value="Genomic_DNA"/>
</dbReference>
<gene>
    <name evidence="22" type="primary">ATG27</name>
    <name evidence="22" type="ORF">PRK78_000210</name>
</gene>
<feature type="compositionally biased region" description="Basic and acidic residues" evidence="18">
    <location>
        <begin position="174"/>
        <end position="197"/>
    </location>
</feature>
<dbReference type="Gene3D" id="2.70.130.10">
    <property type="entry name" value="Mannose-6-phosphate receptor binding domain"/>
    <property type="match status" value="1"/>
</dbReference>
<feature type="domain" description="MRH" evidence="21">
    <location>
        <begin position="24"/>
        <end position="227"/>
    </location>
</feature>
<evidence type="ECO:0000256" key="16">
    <source>
        <dbReference type="ARBA" id="ARBA00023157"/>
    </source>
</evidence>
<evidence type="ECO:0000256" key="18">
    <source>
        <dbReference type="SAM" id="MobiDB-lite"/>
    </source>
</evidence>
<keyword evidence="7" id="KW-0813">Transport</keyword>
<reference evidence="22" key="1">
    <citation type="submission" date="2023-03" db="EMBL/GenBank/DDBJ databases">
        <title>Emydomyces testavorans Genome Sequence.</title>
        <authorList>
            <person name="Hoyer L."/>
        </authorList>
    </citation>
    <scope>NUCLEOTIDE SEQUENCE</scope>
    <source>
        <strain evidence="22">16-2883</strain>
    </source>
</reference>
<keyword evidence="14" id="KW-0496">Mitochondrion</keyword>
<evidence type="ECO:0000256" key="14">
    <source>
        <dbReference type="ARBA" id="ARBA00023128"/>
    </source>
</evidence>
<dbReference type="Pfam" id="PF09451">
    <property type="entry name" value="ATG27"/>
    <property type="match status" value="1"/>
</dbReference>
<evidence type="ECO:0000256" key="9">
    <source>
        <dbReference type="ARBA" id="ARBA00022729"/>
    </source>
</evidence>
<evidence type="ECO:0000256" key="13">
    <source>
        <dbReference type="ARBA" id="ARBA00023034"/>
    </source>
</evidence>
<keyword evidence="23" id="KW-1185">Reference proteome</keyword>
<feature type="signal peptide" evidence="20">
    <location>
        <begin position="1"/>
        <end position="22"/>
    </location>
</feature>
<keyword evidence="12" id="KW-0072">Autophagy</keyword>
<dbReference type="PANTHER" id="PTHR15071">
    <property type="entry name" value="MANNOSE-6-PHOSPHATE RECEPTOR FAMILY MEMBER"/>
    <property type="match status" value="1"/>
</dbReference>
<keyword evidence="11 19" id="KW-1133">Transmembrane helix</keyword>
<evidence type="ECO:0000256" key="10">
    <source>
        <dbReference type="ARBA" id="ARBA00022927"/>
    </source>
</evidence>
<keyword evidence="15 19" id="KW-0472">Membrane</keyword>
<dbReference type="InterPro" id="IPR044865">
    <property type="entry name" value="MRH_dom"/>
</dbReference>
<evidence type="ECO:0000313" key="23">
    <source>
        <dbReference type="Proteomes" id="UP001219355"/>
    </source>
</evidence>
<evidence type="ECO:0000256" key="20">
    <source>
        <dbReference type="SAM" id="SignalP"/>
    </source>
</evidence>
<dbReference type="GO" id="GO:0015031">
    <property type="term" value="P:protein transport"/>
    <property type="evidence" value="ECO:0007669"/>
    <property type="project" value="UniProtKB-KW"/>
</dbReference>
<dbReference type="GO" id="GO:0006914">
    <property type="term" value="P:autophagy"/>
    <property type="evidence" value="ECO:0007669"/>
    <property type="project" value="UniProtKB-KW"/>
</dbReference>
<evidence type="ECO:0000256" key="19">
    <source>
        <dbReference type="SAM" id="Phobius"/>
    </source>
</evidence>
<evidence type="ECO:0000256" key="7">
    <source>
        <dbReference type="ARBA" id="ARBA00022448"/>
    </source>
</evidence>
<evidence type="ECO:0000256" key="15">
    <source>
        <dbReference type="ARBA" id="ARBA00023136"/>
    </source>
</evidence>
<dbReference type="InterPro" id="IPR009011">
    <property type="entry name" value="Man6P_isomerase_rcpt-bd_dom_sf"/>
</dbReference>
<evidence type="ECO:0000256" key="6">
    <source>
        <dbReference type="ARBA" id="ARBA00013776"/>
    </source>
</evidence>
<evidence type="ECO:0000256" key="1">
    <source>
        <dbReference type="ARBA" id="ARBA00004304"/>
    </source>
</evidence>
<dbReference type="PROSITE" id="PS51914">
    <property type="entry name" value="MRH"/>
    <property type="match status" value="1"/>
</dbReference>
<keyword evidence="9 20" id="KW-0732">Signal</keyword>
<dbReference type="GO" id="GO:0034045">
    <property type="term" value="C:phagophore assembly site membrane"/>
    <property type="evidence" value="ECO:0007669"/>
    <property type="project" value="UniProtKB-SubCell"/>
</dbReference>
<keyword evidence="10" id="KW-0653">Protein transport</keyword>
<comment type="similarity">
    <text evidence="5">Belongs to the ATG27 family.</text>
</comment>
<organism evidence="22 23">
    <name type="scientific">Emydomyces testavorans</name>
    <dbReference type="NCBI Taxonomy" id="2070801"/>
    <lineage>
        <taxon>Eukaryota</taxon>
        <taxon>Fungi</taxon>
        <taxon>Dikarya</taxon>
        <taxon>Ascomycota</taxon>
        <taxon>Pezizomycotina</taxon>
        <taxon>Eurotiomycetes</taxon>
        <taxon>Eurotiomycetidae</taxon>
        <taxon>Onygenales</taxon>
        <taxon>Nannizziopsiaceae</taxon>
        <taxon>Emydomyces</taxon>
    </lineage>
</organism>
<evidence type="ECO:0000259" key="21">
    <source>
        <dbReference type="PROSITE" id="PS51914"/>
    </source>
</evidence>
<feature type="chain" id="PRO_5041955275" description="Autophagy-related protein 27" evidence="20">
    <location>
        <begin position="23"/>
        <end position="313"/>
    </location>
</feature>
<evidence type="ECO:0000313" key="22">
    <source>
        <dbReference type="EMBL" id="WEW54785.1"/>
    </source>
</evidence>
<sequence length="313" mass="35090">MKASLELRLVSLLALFPVLPLAQLDCSKIVVDGKAWDLSKLGGPRSVYHVVDHPPSVINTTYTLDICRPLPKNSQCPSGTYVCGIERTKIKDGTEITSGTIPIAGNYAHSSGRSLDPKITRLKSSDSEQEGLRIELHGGKYLQRSQQAVIEMICDKDRTGLDDDDEDKQRRRKREDGEPTDKDSESPEGDDKNDSENNKSLQFKSYGEVDKINVLRLDWRTKYACEGFQEGGDGKKSNHWGFFTWVIILLFLCVAAYLIFGSWLNYNRYGARGWDLLPHGDTVRDIPYLMKDWGRKVINTLQGPGSRGGYSAV</sequence>
<keyword evidence="8 19" id="KW-0812">Transmembrane</keyword>
<accession>A0AAF0DAW4</accession>
<dbReference type="InterPro" id="IPR018939">
    <property type="entry name" value="Autophagy-rel_prot_27"/>
</dbReference>
<keyword evidence="16" id="KW-1015">Disulfide bond</keyword>
<feature type="region of interest" description="Disordered" evidence="18">
    <location>
        <begin position="160"/>
        <end position="200"/>
    </location>
</feature>
<evidence type="ECO:0000256" key="4">
    <source>
        <dbReference type="ARBA" id="ARBA00004614"/>
    </source>
</evidence>
<dbReference type="GO" id="GO:0031966">
    <property type="term" value="C:mitochondrial membrane"/>
    <property type="evidence" value="ECO:0007669"/>
    <property type="project" value="UniProtKB-SubCell"/>
</dbReference>
<evidence type="ECO:0000256" key="3">
    <source>
        <dbReference type="ARBA" id="ARBA00004472"/>
    </source>
</evidence>
<dbReference type="AlphaFoldDB" id="A0AAF0DAW4"/>
<dbReference type="SUPFAM" id="SSF50911">
    <property type="entry name" value="Mannose 6-phosphate receptor domain"/>
    <property type="match status" value="1"/>
</dbReference>
<name>A0AAF0DAW4_9EURO</name>
<keyword evidence="13" id="KW-0333">Golgi apparatus</keyword>
<comment type="subcellular location">
    <subcellularLocation>
        <location evidence="2">Cytoplasmic vesicle membrane</location>
        <topology evidence="2">Single-pass type I membrane protein</topology>
    </subcellularLocation>
    <subcellularLocation>
        <location evidence="4">Golgi apparatus membrane</location>
        <topology evidence="4">Single-pass type I membrane protein</topology>
    </subcellularLocation>
    <subcellularLocation>
        <location evidence="1">Mitochondrion membrane</location>
        <topology evidence="1">Single-pass membrane protein</topology>
    </subcellularLocation>
    <subcellularLocation>
        <location evidence="3">Preautophagosomal structure membrane</location>
        <topology evidence="3">Single-pass type I membrane protein</topology>
    </subcellularLocation>
</comment>
<dbReference type="PANTHER" id="PTHR15071:SF13">
    <property type="entry name" value="AUTOPHAGY-RELATED PROTEIN 27"/>
    <property type="match status" value="1"/>
</dbReference>
<evidence type="ECO:0000256" key="2">
    <source>
        <dbReference type="ARBA" id="ARBA00004358"/>
    </source>
</evidence>
<evidence type="ECO:0000256" key="17">
    <source>
        <dbReference type="ARBA" id="ARBA00023329"/>
    </source>
</evidence>
<evidence type="ECO:0000256" key="12">
    <source>
        <dbReference type="ARBA" id="ARBA00023006"/>
    </source>
</evidence>